<dbReference type="GO" id="GO:0005829">
    <property type="term" value="C:cytosol"/>
    <property type="evidence" value="ECO:0007669"/>
    <property type="project" value="TreeGrafter"/>
</dbReference>
<dbReference type="InterPro" id="IPR014710">
    <property type="entry name" value="RmlC-like_jellyroll"/>
</dbReference>
<protein>
    <submittedName>
        <fullName evidence="2">Crp/Fnr family transcriptional regulator</fullName>
    </submittedName>
</protein>
<dbReference type="InterPro" id="IPR012318">
    <property type="entry name" value="HTH_CRP"/>
</dbReference>
<dbReference type="InterPro" id="IPR050397">
    <property type="entry name" value="Env_Response_Regulators"/>
</dbReference>
<dbReference type="AlphaFoldDB" id="A0A2T5BDQ1"/>
<dbReference type="InterPro" id="IPR036390">
    <property type="entry name" value="WH_DNA-bd_sf"/>
</dbReference>
<dbReference type="GO" id="GO:0003700">
    <property type="term" value="F:DNA-binding transcription factor activity"/>
    <property type="evidence" value="ECO:0007669"/>
    <property type="project" value="TreeGrafter"/>
</dbReference>
<gene>
    <name evidence="2" type="ORF">C7449_1024</name>
</gene>
<accession>A0A2T5BDQ1</accession>
<evidence type="ECO:0000313" key="2">
    <source>
        <dbReference type="EMBL" id="PTM97136.1"/>
    </source>
</evidence>
<comment type="caution">
    <text evidence="2">The sequence shown here is derived from an EMBL/GenBank/DDBJ whole genome shotgun (WGS) entry which is preliminary data.</text>
</comment>
<dbReference type="PANTHER" id="PTHR24567:SF74">
    <property type="entry name" value="HTH-TYPE TRANSCRIPTIONAL REGULATOR ARCR"/>
    <property type="match status" value="1"/>
</dbReference>
<dbReference type="SUPFAM" id="SSF46785">
    <property type="entry name" value="Winged helix' DNA-binding domain"/>
    <property type="match status" value="1"/>
</dbReference>
<evidence type="ECO:0000313" key="3">
    <source>
        <dbReference type="Proteomes" id="UP000241247"/>
    </source>
</evidence>
<dbReference type="PROSITE" id="PS51063">
    <property type="entry name" value="HTH_CRP_2"/>
    <property type="match status" value="1"/>
</dbReference>
<proteinExistence type="predicted"/>
<reference evidence="2 3" key="1">
    <citation type="submission" date="2018-04" db="EMBL/GenBank/DDBJ databases">
        <title>Genomic Encyclopedia of Type Strains, Phase IV (KMG-IV): sequencing the most valuable type-strain genomes for metagenomic binning, comparative biology and taxonomic classification.</title>
        <authorList>
            <person name="Goeker M."/>
        </authorList>
    </citation>
    <scope>NUCLEOTIDE SEQUENCE [LARGE SCALE GENOMIC DNA]</scope>
    <source>
        <strain evidence="2 3">DSM 7138</strain>
    </source>
</reference>
<organism evidence="2 3">
    <name type="scientific">Mycoplana dimorpha</name>
    <dbReference type="NCBI Taxonomy" id="28320"/>
    <lineage>
        <taxon>Bacteria</taxon>
        <taxon>Pseudomonadati</taxon>
        <taxon>Pseudomonadota</taxon>
        <taxon>Alphaproteobacteria</taxon>
        <taxon>Hyphomicrobiales</taxon>
        <taxon>Rhizobiaceae</taxon>
        <taxon>Mycoplana</taxon>
    </lineage>
</organism>
<dbReference type="Gene3D" id="2.60.120.10">
    <property type="entry name" value="Jelly Rolls"/>
    <property type="match status" value="1"/>
</dbReference>
<dbReference type="PANTHER" id="PTHR24567">
    <property type="entry name" value="CRP FAMILY TRANSCRIPTIONAL REGULATORY PROTEIN"/>
    <property type="match status" value="1"/>
</dbReference>
<dbReference type="Pfam" id="PF13545">
    <property type="entry name" value="HTH_Crp_2"/>
    <property type="match status" value="1"/>
</dbReference>
<evidence type="ECO:0000259" key="1">
    <source>
        <dbReference type="PROSITE" id="PS51063"/>
    </source>
</evidence>
<dbReference type="Proteomes" id="UP000241247">
    <property type="component" value="Unassembled WGS sequence"/>
</dbReference>
<dbReference type="EMBL" id="PZZZ01000002">
    <property type="protein sequence ID" value="PTM97136.1"/>
    <property type="molecule type" value="Genomic_DNA"/>
</dbReference>
<dbReference type="GO" id="GO:0003677">
    <property type="term" value="F:DNA binding"/>
    <property type="evidence" value="ECO:0007669"/>
    <property type="project" value="InterPro"/>
</dbReference>
<feature type="domain" description="HTH crp-type" evidence="1">
    <location>
        <begin position="109"/>
        <end position="175"/>
    </location>
</feature>
<keyword evidence="3" id="KW-1185">Reference proteome</keyword>
<sequence length="193" mass="21325">MIYEDGAPFTHAVFPHEGVLSLMAVMQDGRGVEKTSIGLEGFLGFVLLMGGGNAISRSIVRVSGYASLMPIPDLDAALERFPCVGETILRYAKLLITQTMEAVACNSLHVAEQRIARWLLHALDRVTGDAFQITQQALSEVLGLRRATVNEVCSRLQDDGILVYWRGSLAVLNRDALESRSCECYRRVRRLSL</sequence>
<name>A0A2T5BDQ1_MYCDI</name>